<dbReference type="EMBL" id="AWWV01011101">
    <property type="protein sequence ID" value="OMO74480.1"/>
    <property type="molecule type" value="Genomic_DNA"/>
</dbReference>
<comment type="caution">
    <text evidence="1">The sequence shown here is derived from an EMBL/GenBank/DDBJ whole genome shotgun (WGS) entry which is preliminary data.</text>
</comment>
<sequence length="40" mass="5214">MEQMRITCDWKWDYRRHENWAERERKLHVAILAYYKYNPL</sequence>
<organism evidence="1 2">
    <name type="scientific">Corchorus capsularis</name>
    <name type="common">Jute</name>
    <dbReference type="NCBI Taxonomy" id="210143"/>
    <lineage>
        <taxon>Eukaryota</taxon>
        <taxon>Viridiplantae</taxon>
        <taxon>Streptophyta</taxon>
        <taxon>Embryophyta</taxon>
        <taxon>Tracheophyta</taxon>
        <taxon>Spermatophyta</taxon>
        <taxon>Magnoliopsida</taxon>
        <taxon>eudicotyledons</taxon>
        <taxon>Gunneridae</taxon>
        <taxon>Pentapetalae</taxon>
        <taxon>rosids</taxon>
        <taxon>malvids</taxon>
        <taxon>Malvales</taxon>
        <taxon>Malvaceae</taxon>
        <taxon>Grewioideae</taxon>
        <taxon>Apeibeae</taxon>
        <taxon>Corchorus</taxon>
    </lineage>
</organism>
<evidence type="ECO:0000313" key="2">
    <source>
        <dbReference type="Proteomes" id="UP000188268"/>
    </source>
</evidence>
<dbReference type="Proteomes" id="UP000188268">
    <property type="component" value="Unassembled WGS sequence"/>
</dbReference>
<evidence type="ECO:0000313" key="1">
    <source>
        <dbReference type="EMBL" id="OMO74480.1"/>
    </source>
</evidence>
<proteinExistence type="predicted"/>
<dbReference type="AlphaFoldDB" id="A0A1R3HW20"/>
<name>A0A1R3HW20_COCAP</name>
<dbReference type="Gramene" id="OMO74480">
    <property type="protein sequence ID" value="OMO74480"/>
    <property type="gene ID" value="CCACVL1_16671"/>
</dbReference>
<reference evidence="1 2" key="1">
    <citation type="submission" date="2013-09" db="EMBL/GenBank/DDBJ databases">
        <title>Corchorus capsularis genome sequencing.</title>
        <authorList>
            <person name="Alam M."/>
            <person name="Haque M.S."/>
            <person name="Islam M.S."/>
            <person name="Emdad E.M."/>
            <person name="Islam M.M."/>
            <person name="Ahmed B."/>
            <person name="Halim A."/>
            <person name="Hossen Q.M.M."/>
            <person name="Hossain M.Z."/>
            <person name="Ahmed R."/>
            <person name="Khan M.M."/>
            <person name="Islam R."/>
            <person name="Rashid M.M."/>
            <person name="Khan S.A."/>
            <person name="Rahman M.S."/>
            <person name="Alam M."/>
        </authorList>
    </citation>
    <scope>NUCLEOTIDE SEQUENCE [LARGE SCALE GENOMIC DNA]</scope>
    <source>
        <strain evidence="2">cv. CVL-1</strain>
        <tissue evidence="1">Whole seedling</tissue>
    </source>
</reference>
<keyword evidence="2" id="KW-1185">Reference proteome</keyword>
<accession>A0A1R3HW20</accession>
<gene>
    <name evidence="1" type="ORF">CCACVL1_16671</name>
</gene>
<protein>
    <submittedName>
        <fullName evidence="1">Uncharacterized protein</fullName>
    </submittedName>
</protein>